<protein>
    <submittedName>
        <fullName evidence="2">Uncharacterized protein</fullName>
    </submittedName>
</protein>
<evidence type="ECO:0000313" key="3">
    <source>
        <dbReference type="Proteomes" id="UP000717696"/>
    </source>
</evidence>
<organism evidence="2 3">
    <name type="scientific">Dactylonectria estremocensis</name>
    <dbReference type="NCBI Taxonomy" id="1079267"/>
    <lineage>
        <taxon>Eukaryota</taxon>
        <taxon>Fungi</taxon>
        <taxon>Dikarya</taxon>
        <taxon>Ascomycota</taxon>
        <taxon>Pezizomycotina</taxon>
        <taxon>Sordariomycetes</taxon>
        <taxon>Hypocreomycetidae</taxon>
        <taxon>Hypocreales</taxon>
        <taxon>Nectriaceae</taxon>
        <taxon>Dactylonectria</taxon>
    </lineage>
</organism>
<comment type="caution">
    <text evidence="2">The sequence shown here is derived from an EMBL/GenBank/DDBJ whole genome shotgun (WGS) entry which is preliminary data.</text>
</comment>
<sequence>MYVSSLALCGLDEHTKVPVNLVPHAESASVGEAIRVGSQLEVSQPSERTEWSYDRTQTKRTKKNDASACCLSQINFWAPPQARALSRPPITSPGPSRCVTGVNGAGQSCRSAGLRSVLGPALKGGRRPGCLVVLGRAAFTQRQKDESNERDRPTDHSKTDTHSSLRKAGGQGTPRGGVSPATSVGFSEHTEDAKEGTTHTVGIAYQAAAGAPNQRAWLYQTSLPESHRPKIRSCEPAIPLSVLSIPVAPDQ</sequence>
<evidence type="ECO:0000313" key="2">
    <source>
        <dbReference type="EMBL" id="KAH7162873.1"/>
    </source>
</evidence>
<feature type="compositionally biased region" description="Basic and acidic residues" evidence="1">
    <location>
        <begin position="142"/>
        <end position="163"/>
    </location>
</feature>
<keyword evidence="3" id="KW-1185">Reference proteome</keyword>
<name>A0A9P9FL14_9HYPO</name>
<feature type="region of interest" description="Disordered" evidence="1">
    <location>
        <begin position="141"/>
        <end position="196"/>
    </location>
</feature>
<dbReference type="EMBL" id="JAGMUU010000001">
    <property type="protein sequence ID" value="KAH7162873.1"/>
    <property type="molecule type" value="Genomic_DNA"/>
</dbReference>
<evidence type="ECO:0000256" key="1">
    <source>
        <dbReference type="SAM" id="MobiDB-lite"/>
    </source>
</evidence>
<gene>
    <name evidence="2" type="ORF">B0J13DRAFT_518125</name>
</gene>
<proteinExistence type="predicted"/>
<reference evidence="2" key="1">
    <citation type="journal article" date="2021" name="Nat. Commun.">
        <title>Genetic determinants of endophytism in the Arabidopsis root mycobiome.</title>
        <authorList>
            <person name="Mesny F."/>
            <person name="Miyauchi S."/>
            <person name="Thiergart T."/>
            <person name="Pickel B."/>
            <person name="Atanasova L."/>
            <person name="Karlsson M."/>
            <person name="Huettel B."/>
            <person name="Barry K.W."/>
            <person name="Haridas S."/>
            <person name="Chen C."/>
            <person name="Bauer D."/>
            <person name="Andreopoulos W."/>
            <person name="Pangilinan J."/>
            <person name="LaButti K."/>
            <person name="Riley R."/>
            <person name="Lipzen A."/>
            <person name="Clum A."/>
            <person name="Drula E."/>
            <person name="Henrissat B."/>
            <person name="Kohler A."/>
            <person name="Grigoriev I.V."/>
            <person name="Martin F.M."/>
            <person name="Hacquard S."/>
        </authorList>
    </citation>
    <scope>NUCLEOTIDE SEQUENCE</scope>
    <source>
        <strain evidence="2">MPI-CAGE-AT-0021</strain>
    </source>
</reference>
<accession>A0A9P9FL14</accession>
<dbReference type="AlphaFoldDB" id="A0A9P9FL14"/>
<dbReference type="Proteomes" id="UP000717696">
    <property type="component" value="Unassembled WGS sequence"/>
</dbReference>